<dbReference type="RefSeq" id="WP_263049993.1">
    <property type="nucleotide sequence ID" value="NZ_CP106735.1"/>
</dbReference>
<accession>A0ABY6CWF8</accession>
<protein>
    <submittedName>
        <fullName evidence="1">Uncharacterized protein</fullName>
    </submittedName>
</protein>
<name>A0ABY6CWF8_9BACT</name>
<evidence type="ECO:0000313" key="1">
    <source>
        <dbReference type="EMBL" id="UXX78247.1"/>
    </source>
</evidence>
<reference evidence="1" key="1">
    <citation type="submission" date="2022-10" db="EMBL/GenBank/DDBJ databases">
        <title>Comparative genomics and taxonomic characterization of three novel marine species of genus Reichenbachiella exhibiting antioxidant and polysaccharide degradation activities.</title>
        <authorList>
            <person name="Muhammad N."/>
            <person name="Lee Y.-J."/>
            <person name="Ko J."/>
            <person name="Kim S.-G."/>
        </authorList>
    </citation>
    <scope>NUCLEOTIDE SEQUENCE</scope>
    <source>
        <strain evidence="1">Wsw4-B4</strain>
    </source>
</reference>
<dbReference type="EMBL" id="CP106735">
    <property type="protein sequence ID" value="UXX78247.1"/>
    <property type="molecule type" value="Genomic_DNA"/>
</dbReference>
<gene>
    <name evidence="1" type="ORF">N7E81_12855</name>
</gene>
<keyword evidence="2" id="KW-1185">Reference proteome</keyword>
<proteinExistence type="predicted"/>
<dbReference type="Proteomes" id="UP001062165">
    <property type="component" value="Chromosome"/>
</dbReference>
<evidence type="ECO:0000313" key="2">
    <source>
        <dbReference type="Proteomes" id="UP001062165"/>
    </source>
</evidence>
<organism evidence="1 2">
    <name type="scientific">Reichenbachiella carrageenanivorans</name>
    <dbReference type="NCBI Taxonomy" id="2979869"/>
    <lineage>
        <taxon>Bacteria</taxon>
        <taxon>Pseudomonadati</taxon>
        <taxon>Bacteroidota</taxon>
        <taxon>Cytophagia</taxon>
        <taxon>Cytophagales</taxon>
        <taxon>Reichenbachiellaceae</taxon>
        <taxon>Reichenbachiella</taxon>
    </lineage>
</organism>
<sequence length="150" mass="17596">MTLAYALIFLWFSSPELEKLRRQYLLAATDKKYMSELATTCQENANQTHPTNQGYCIMIHFLEAKHAINPYKKLSEFNKGKSSLDSLIIYHNTNIELRYLRLSMQERVPVFLGYSNQIESDEDYITTNIQSISDSSTYQLIYNYLQNRND</sequence>